<dbReference type="GO" id="GO:0005829">
    <property type="term" value="C:cytosol"/>
    <property type="evidence" value="ECO:0007669"/>
    <property type="project" value="TreeGrafter"/>
</dbReference>
<keyword evidence="5 6" id="KW-0067">ATP-binding</keyword>
<dbReference type="GO" id="GO:0019634">
    <property type="term" value="P:organic phosphonate metabolic process"/>
    <property type="evidence" value="ECO:0007669"/>
    <property type="project" value="UniProtKB-UniRule"/>
</dbReference>
<comment type="catalytic activity">
    <reaction evidence="1 6">
        <text>alpha-D-ribose 1,5-bisphosphate + ATP = 5-phospho-alpha-D-ribose 1-diphosphate + ADP</text>
        <dbReference type="Rhea" id="RHEA:20109"/>
        <dbReference type="ChEBI" id="CHEBI:30616"/>
        <dbReference type="ChEBI" id="CHEBI:58017"/>
        <dbReference type="ChEBI" id="CHEBI:68688"/>
        <dbReference type="ChEBI" id="CHEBI:456216"/>
        <dbReference type="EC" id="2.7.4.23"/>
    </reaction>
</comment>
<feature type="binding site" evidence="6">
    <location>
        <begin position="27"/>
        <end position="34"/>
    </location>
    <ligand>
        <name>ATP</name>
        <dbReference type="ChEBI" id="CHEBI:30616"/>
    </ligand>
</feature>
<gene>
    <name evidence="6 7" type="primary">phnN</name>
    <name evidence="7" type="ORF">G6M46_24850</name>
</gene>
<reference evidence="7" key="1">
    <citation type="journal article" date="2020" name="Science">
        <title>Unexpected conservation and global transmission of agrobacterial virulence plasmids.</title>
        <authorList>
            <person name="Weisberg A.J."/>
            <person name="Davis E.W. 2nd"/>
            <person name="Tabima J."/>
            <person name="Belcher M.S."/>
            <person name="Miller M."/>
            <person name="Kuo C.H."/>
            <person name="Loper J.E."/>
            <person name="Grunwald N.J."/>
            <person name="Putnam M.L."/>
            <person name="Chang J.H."/>
        </authorList>
    </citation>
    <scope>NUCLEOTIDE SEQUENCE</scope>
    <source>
        <strain evidence="7">17-1853-1a</strain>
    </source>
</reference>
<dbReference type="SUPFAM" id="SSF52540">
    <property type="entry name" value="P-loop containing nucleoside triphosphate hydrolases"/>
    <property type="match status" value="1"/>
</dbReference>
<comment type="caution">
    <text evidence="7">The sequence shown here is derived from an EMBL/GenBank/DDBJ whole genome shotgun (WGS) entry which is preliminary data.</text>
</comment>
<dbReference type="PANTHER" id="PTHR23117">
    <property type="entry name" value="GUANYLATE KINASE-RELATED"/>
    <property type="match status" value="1"/>
</dbReference>
<evidence type="ECO:0000256" key="3">
    <source>
        <dbReference type="ARBA" id="ARBA00022679"/>
    </source>
</evidence>
<organism evidence="7 8">
    <name type="scientific">Agrobacterium tumefaciens</name>
    <dbReference type="NCBI Taxonomy" id="358"/>
    <lineage>
        <taxon>Bacteria</taxon>
        <taxon>Pseudomonadati</taxon>
        <taxon>Pseudomonadota</taxon>
        <taxon>Alphaproteobacteria</taxon>
        <taxon>Hyphomicrobiales</taxon>
        <taxon>Rhizobiaceae</taxon>
        <taxon>Rhizobium/Agrobacterium group</taxon>
        <taxon>Agrobacterium</taxon>
        <taxon>Agrobacterium tumefaciens complex</taxon>
    </lineage>
</organism>
<comment type="similarity">
    <text evidence="6">Belongs to the ribose 1,5-bisphosphokinase family.</text>
</comment>
<dbReference type="InterPro" id="IPR012699">
    <property type="entry name" value="PhnN"/>
</dbReference>
<dbReference type="GO" id="GO:0005524">
    <property type="term" value="F:ATP binding"/>
    <property type="evidence" value="ECO:0007669"/>
    <property type="project" value="UniProtKB-KW"/>
</dbReference>
<dbReference type="InterPro" id="IPR008145">
    <property type="entry name" value="GK/Ca_channel_bsu"/>
</dbReference>
<dbReference type="NCBIfam" id="TIGR02322">
    <property type="entry name" value="phosphon_PhnN"/>
    <property type="match status" value="1"/>
</dbReference>
<dbReference type="SMART" id="SM00072">
    <property type="entry name" value="GuKc"/>
    <property type="match status" value="1"/>
</dbReference>
<dbReference type="Pfam" id="PF00625">
    <property type="entry name" value="Guanylate_kin"/>
    <property type="match status" value="1"/>
</dbReference>
<dbReference type="AlphaFoldDB" id="A0A1B9V631"/>
<dbReference type="Gene3D" id="3.40.50.300">
    <property type="entry name" value="P-loop containing nucleotide triphosphate hydrolases"/>
    <property type="match status" value="1"/>
</dbReference>
<evidence type="ECO:0000256" key="6">
    <source>
        <dbReference type="HAMAP-Rule" id="MF_00836"/>
    </source>
</evidence>
<evidence type="ECO:0000313" key="8">
    <source>
        <dbReference type="Proteomes" id="UP000702952"/>
    </source>
</evidence>
<dbReference type="PROSITE" id="PS50052">
    <property type="entry name" value="GUANYLATE_KINASE_2"/>
    <property type="match status" value="1"/>
</dbReference>
<name>A0A1B9V631_AGRTU</name>
<accession>A0A1B9V631</accession>
<evidence type="ECO:0000256" key="2">
    <source>
        <dbReference type="ARBA" id="ARBA00005069"/>
    </source>
</evidence>
<dbReference type="PANTHER" id="PTHR23117:SF8">
    <property type="entry name" value="RIBOSE 1,5-BISPHOSPHATE PHOSPHOKINASE PHNN"/>
    <property type="match status" value="1"/>
</dbReference>
<dbReference type="Proteomes" id="UP000702952">
    <property type="component" value="Unassembled WGS sequence"/>
</dbReference>
<dbReference type="HAMAP" id="MF_00836">
    <property type="entry name" value="PhnN"/>
    <property type="match status" value="1"/>
</dbReference>
<protein>
    <recommendedName>
        <fullName evidence="6">Ribose 1,5-bisphosphate phosphokinase PhnN</fullName>
        <ecNumber evidence="6">2.7.4.23</ecNumber>
    </recommendedName>
    <alternativeName>
        <fullName evidence="6">Ribose 1,5-bisphosphokinase</fullName>
    </alternativeName>
</protein>
<keyword evidence="3 6" id="KW-0808">Transferase</keyword>
<dbReference type="EMBL" id="JAAMAY010000039">
    <property type="protein sequence ID" value="NTC31363.1"/>
    <property type="molecule type" value="Genomic_DNA"/>
</dbReference>
<sequence>MTGNGQDSRLDGQTLGTVPGTMIVIVGPSGAGKDTLMDYAAAQLSGRPGFHFTRRVITRSGDAGGENHDAVSMHEFNRLEDEGAFAVSWQAHGLKYGIPAAVYRHLNAGDVVIANGSRSALPQFGTAFARLKVVNIVARPDVLAKRLEQRGRESREDILRRLERSSLTVVGDFDVTTVDNSGSMEDAGKTIMQVLEQSACRRHI</sequence>
<evidence type="ECO:0000256" key="1">
    <source>
        <dbReference type="ARBA" id="ARBA00000373"/>
    </source>
</evidence>
<dbReference type="InterPro" id="IPR027417">
    <property type="entry name" value="P-loop_NTPase"/>
</dbReference>
<dbReference type="EC" id="2.7.4.23" evidence="6"/>
<evidence type="ECO:0000256" key="5">
    <source>
        <dbReference type="ARBA" id="ARBA00022840"/>
    </source>
</evidence>
<dbReference type="RefSeq" id="WP_003514473.1">
    <property type="nucleotide sequence ID" value="NZ_CP032921.1"/>
</dbReference>
<comment type="pathway">
    <text evidence="2 6">Metabolic intermediate biosynthesis; 5-phospho-alpha-D-ribose 1-diphosphate biosynthesis; 5-phospho-alpha-D-ribose 1-diphosphate from D-ribose 5-phosphate (route II): step 3/3.</text>
</comment>
<dbReference type="GO" id="GO:0006015">
    <property type="term" value="P:5-phosphoribose 1-diphosphate biosynthetic process"/>
    <property type="evidence" value="ECO:0007669"/>
    <property type="project" value="UniProtKB-UniRule"/>
</dbReference>
<keyword evidence="4 6" id="KW-0547">Nucleotide-binding</keyword>
<dbReference type="GO" id="GO:0033863">
    <property type="term" value="F:ribose 1,5-bisphosphate phosphokinase activity"/>
    <property type="evidence" value="ECO:0007669"/>
    <property type="project" value="UniProtKB-UniRule"/>
</dbReference>
<comment type="function">
    <text evidence="6">Catalyzes the phosphorylation of ribose 1,5-bisphosphate to 5-phospho-D-ribosyl alpha-1-diphosphate (PRPP).</text>
</comment>
<evidence type="ECO:0000313" key="7">
    <source>
        <dbReference type="EMBL" id="NTC31363.1"/>
    </source>
</evidence>
<dbReference type="InterPro" id="IPR008144">
    <property type="entry name" value="Guanylate_kin-like_dom"/>
</dbReference>
<evidence type="ECO:0000256" key="4">
    <source>
        <dbReference type="ARBA" id="ARBA00022741"/>
    </source>
</evidence>
<proteinExistence type="inferred from homology"/>